<protein>
    <submittedName>
        <fullName evidence="2">CAMK family protein kinase</fullName>
    </submittedName>
</protein>
<dbReference type="InterPro" id="IPR011009">
    <property type="entry name" value="Kinase-like_dom_sf"/>
</dbReference>
<dbReference type="GO" id="GO:0004672">
    <property type="term" value="F:protein kinase activity"/>
    <property type="evidence" value="ECO:0007669"/>
    <property type="project" value="InterPro"/>
</dbReference>
<dbReference type="AlphaFoldDB" id="A2FIV6"/>
<dbReference type="Proteomes" id="UP000001542">
    <property type="component" value="Unassembled WGS sequence"/>
</dbReference>
<gene>
    <name evidence="2" type="ORF">TVAG_078600</name>
</gene>
<dbReference type="PROSITE" id="PS50011">
    <property type="entry name" value="PROTEIN_KINASE_DOM"/>
    <property type="match status" value="1"/>
</dbReference>
<dbReference type="InParanoid" id="A2FIV6"/>
<reference evidence="2" key="2">
    <citation type="journal article" date="2007" name="Science">
        <title>Draft genome sequence of the sexually transmitted pathogen Trichomonas vaginalis.</title>
        <authorList>
            <person name="Carlton J.M."/>
            <person name="Hirt R.P."/>
            <person name="Silva J.C."/>
            <person name="Delcher A.L."/>
            <person name="Schatz M."/>
            <person name="Zhao Q."/>
            <person name="Wortman J.R."/>
            <person name="Bidwell S.L."/>
            <person name="Alsmark U.C.M."/>
            <person name="Besteiro S."/>
            <person name="Sicheritz-Ponten T."/>
            <person name="Noel C.J."/>
            <person name="Dacks J.B."/>
            <person name="Foster P.G."/>
            <person name="Simillion C."/>
            <person name="Van de Peer Y."/>
            <person name="Miranda-Saavedra D."/>
            <person name="Barton G.J."/>
            <person name="Westrop G.D."/>
            <person name="Mueller S."/>
            <person name="Dessi D."/>
            <person name="Fiori P.L."/>
            <person name="Ren Q."/>
            <person name="Paulsen I."/>
            <person name="Zhang H."/>
            <person name="Bastida-Corcuera F.D."/>
            <person name="Simoes-Barbosa A."/>
            <person name="Brown M.T."/>
            <person name="Hayes R.D."/>
            <person name="Mukherjee M."/>
            <person name="Okumura C.Y."/>
            <person name="Schneider R."/>
            <person name="Smith A.J."/>
            <person name="Vanacova S."/>
            <person name="Villalvazo M."/>
            <person name="Haas B.J."/>
            <person name="Pertea M."/>
            <person name="Feldblyum T.V."/>
            <person name="Utterback T.R."/>
            <person name="Shu C.L."/>
            <person name="Osoegawa K."/>
            <person name="de Jong P.J."/>
            <person name="Hrdy I."/>
            <person name="Horvathova L."/>
            <person name="Zubacova Z."/>
            <person name="Dolezal P."/>
            <person name="Malik S.B."/>
            <person name="Logsdon J.M. Jr."/>
            <person name="Henze K."/>
            <person name="Gupta A."/>
            <person name="Wang C.C."/>
            <person name="Dunne R.L."/>
            <person name="Upcroft J.A."/>
            <person name="Upcroft P."/>
            <person name="White O."/>
            <person name="Salzberg S.L."/>
            <person name="Tang P."/>
            <person name="Chiu C.-H."/>
            <person name="Lee Y.-S."/>
            <person name="Embley T.M."/>
            <person name="Coombs G.H."/>
            <person name="Mottram J.C."/>
            <person name="Tachezy J."/>
            <person name="Fraser-Liggett C.M."/>
            <person name="Johnson P.J."/>
        </authorList>
    </citation>
    <scope>NUCLEOTIDE SEQUENCE [LARGE SCALE GENOMIC DNA]</scope>
    <source>
        <strain evidence="2">G3</strain>
    </source>
</reference>
<dbReference type="VEuPathDB" id="TrichDB:TVAGG3_0462280"/>
<evidence type="ECO:0000313" key="3">
    <source>
        <dbReference type="Proteomes" id="UP000001542"/>
    </source>
</evidence>
<dbReference type="OrthoDB" id="10252171at2759"/>
<dbReference type="SMART" id="SM00220">
    <property type="entry name" value="S_TKc"/>
    <property type="match status" value="1"/>
</dbReference>
<keyword evidence="3" id="KW-1185">Reference proteome</keyword>
<dbReference type="InterPro" id="IPR000719">
    <property type="entry name" value="Prot_kinase_dom"/>
</dbReference>
<dbReference type="InterPro" id="IPR008271">
    <property type="entry name" value="Ser/Thr_kinase_AS"/>
</dbReference>
<dbReference type="eggNOG" id="KOG0583">
    <property type="taxonomic scope" value="Eukaryota"/>
</dbReference>
<dbReference type="Pfam" id="PF00069">
    <property type="entry name" value="Pkinase"/>
    <property type="match status" value="1"/>
</dbReference>
<dbReference type="SMR" id="A2FIV6"/>
<dbReference type="Gene3D" id="1.10.510.10">
    <property type="entry name" value="Transferase(Phosphotransferase) domain 1"/>
    <property type="match status" value="1"/>
</dbReference>
<dbReference type="STRING" id="5722.A2FIV6"/>
<dbReference type="PANTHER" id="PTHR24362">
    <property type="entry name" value="SERINE/THREONINE-PROTEIN KINASE NEK"/>
    <property type="match status" value="1"/>
</dbReference>
<dbReference type="PANTHER" id="PTHR24362:SF309">
    <property type="entry name" value="PROTEIN KINASE DOMAIN-CONTAINING PROTEIN"/>
    <property type="match status" value="1"/>
</dbReference>
<accession>A2FIV6</accession>
<dbReference type="KEGG" id="tva:4752915"/>
<proteinExistence type="predicted"/>
<dbReference type="RefSeq" id="XP_001308101.1">
    <property type="nucleotide sequence ID" value="XM_001308100.1"/>
</dbReference>
<keyword evidence="2" id="KW-0418">Kinase</keyword>
<dbReference type="VEuPathDB" id="TrichDB:TVAG_078600"/>
<feature type="domain" description="Protein kinase" evidence="1">
    <location>
        <begin position="14"/>
        <end position="257"/>
    </location>
</feature>
<keyword evidence="2" id="KW-0808">Transferase</keyword>
<dbReference type="SUPFAM" id="SSF56112">
    <property type="entry name" value="Protein kinase-like (PK-like)"/>
    <property type="match status" value="1"/>
</dbReference>
<dbReference type="EMBL" id="DS113820">
    <property type="protein sequence ID" value="EAX95171.1"/>
    <property type="molecule type" value="Genomic_DNA"/>
</dbReference>
<evidence type="ECO:0000313" key="2">
    <source>
        <dbReference type="EMBL" id="EAX95171.1"/>
    </source>
</evidence>
<organism evidence="2 3">
    <name type="scientific">Trichomonas vaginalis (strain ATCC PRA-98 / G3)</name>
    <dbReference type="NCBI Taxonomy" id="412133"/>
    <lineage>
        <taxon>Eukaryota</taxon>
        <taxon>Metamonada</taxon>
        <taxon>Parabasalia</taxon>
        <taxon>Trichomonadida</taxon>
        <taxon>Trichomonadidae</taxon>
        <taxon>Trichomonas</taxon>
    </lineage>
</organism>
<dbReference type="PROSITE" id="PS00108">
    <property type="entry name" value="PROTEIN_KINASE_ST"/>
    <property type="match status" value="1"/>
</dbReference>
<reference evidence="2" key="1">
    <citation type="submission" date="2006-10" db="EMBL/GenBank/DDBJ databases">
        <authorList>
            <person name="Amadeo P."/>
            <person name="Zhao Q."/>
            <person name="Wortman J."/>
            <person name="Fraser-Liggett C."/>
            <person name="Carlton J."/>
        </authorList>
    </citation>
    <scope>NUCLEOTIDE SEQUENCE</scope>
    <source>
        <strain evidence="2">G3</strain>
    </source>
</reference>
<name>A2FIV6_TRIV3</name>
<sequence>MNQEEIDYLESMGFTVQDTIAKGGFGTIHTVYSKLYKIVFAMKKIPETLFNEAEIECLKAIDNNKIIHLYHYFRFKENVYLLMEYCPNDLQNLINNGEVCTEEEIIRYTYGLIQAVKAVHDSKIAHCDIKPSNFLIDNYGRVKISDFGLSAFFSDESLCSIKRGTKLFMAPEILVKQPFDAFKSDIWALGITIYYIATGRLPYYGGNAQELLEKIQLGGYSLENVKNVYLKEIIYKCLRINPECRSNCDGLLSSPLFDSVRQIREGFSQMNKFIPRGNSLQVLCNVTRSNKFPKVSIIHPTIKASRSRHSVATLSRLATRIPEEDIK</sequence>
<dbReference type="GO" id="GO:0005524">
    <property type="term" value="F:ATP binding"/>
    <property type="evidence" value="ECO:0007669"/>
    <property type="project" value="InterPro"/>
</dbReference>
<evidence type="ECO:0000259" key="1">
    <source>
        <dbReference type="PROSITE" id="PS50011"/>
    </source>
</evidence>